<dbReference type="PROSITE" id="PS50005">
    <property type="entry name" value="TPR"/>
    <property type="match status" value="5"/>
</dbReference>
<dbReference type="Gene3D" id="1.25.40.10">
    <property type="entry name" value="Tetratricopeptide repeat domain"/>
    <property type="match status" value="2"/>
</dbReference>
<dbReference type="SUPFAM" id="SSF48452">
    <property type="entry name" value="TPR-like"/>
    <property type="match status" value="1"/>
</dbReference>
<evidence type="ECO:0000256" key="1">
    <source>
        <dbReference type="PROSITE-ProRule" id="PRU00339"/>
    </source>
</evidence>
<feature type="repeat" description="TPR" evidence="1">
    <location>
        <begin position="269"/>
        <end position="302"/>
    </location>
</feature>
<accession>A0A0P6YH64</accession>
<sequence>MYLRGSHFNLNRRRRRSNPVRVVVLVMLIGAALYVNQFVVPQTPPLFVPTPTPTRAPESYAIEAEQLANQGKFLQAIQVYREALLVDPKNPSYHLALARLYLYTKQYQQALESAGNALLQNPNNAQALALRGYALGLMGDYLQAEAVLNQAIELDPNNPVPYAYLAEVLGLKVQSGEGDLVTLNRAIDLSRKAQSLGPDLLETHRARGLVLELTANYADAVREFEAAIAQNKYIPDLYLALGRNYRAIPDYPKAIQAFGNAIPLAPTDPLPYMYLSKTYLATGELTRALQYAQQALSHAPTDPFLYGNLGVIYYRTRDYVRAIQYLRIAVRGGTSEDGQPVQGLALDYYPISEYYYTYGLALARTGECDEAVQIARALLQGVSNEDVSVSNAQEILNICGSQAAGTLPATQPSATP</sequence>
<feature type="transmembrane region" description="Helical" evidence="2">
    <location>
        <begin position="20"/>
        <end position="40"/>
    </location>
</feature>
<feature type="repeat" description="TPR" evidence="1">
    <location>
        <begin position="91"/>
        <end position="124"/>
    </location>
</feature>
<name>A0A0P6YH64_9CHLR</name>
<dbReference type="STRING" id="869279.SE15_04050"/>
<dbReference type="RefSeq" id="WP_054520801.1">
    <property type="nucleotide sequence ID" value="NZ_LGKO01000002.1"/>
</dbReference>
<feature type="repeat" description="TPR" evidence="1">
    <location>
        <begin position="235"/>
        <end position="268"/>
    </location>
</feature>
<gene>
    <name evidence="3" type="ORF">SE15_04050</name>
</gene>
<dbReference type="AlphaFoldDB" id="A0A0P6YH64"/>
<reference evidence="3 4" key="1">
    <citation type="submission" date="2015-07" db="EMBL/GenBank/DDBJ databases">
        <title>Whole genome sequence of Thermanaerothrix daxensis DSM 23592.</title>
        <authorList>
            <person name="Hemp J."/>
            <person name="Ward L.M."/>
            <person name="Pace L.A."/>
            <person name="Fischer W.W."/>
        </authorList>
    </citation>
    <scope>NUCLEOTIDE SEQUENCE [LARGE SCALE GENOMIC DNA]</scope>
    <source>
        <strain evidence="3 4">GNS-1</strain>
    </source>
</reference>
<evidence type="ECO:0000313" key="4">
    <source>
        <dbReference type="Proteomes" id="UP000050544"/>
    </source>
</evidence>
<evidence type="ECO:0000256" key="2">
    <source>
        <dbReference type="SAM" id="Phobius"/>
    </source>
</evidence>
<keyword evidence="2" id="KW-0472">Membrane</keyword>
<dbReference type="Pfam" id="PF13432">
    <property type="entry name" value="TPR_16"/>
    <property type="match status" value="2"/>
</dbReference>
<dbReference type="Proteomes" id="UP000050544">
    <property type="component" value="Unassembled WGS sequence"/>
</dbReference>
<dbReference type="InterPro" id="IPR019734">
    <property type="entry name" value="TPR_rpt"/>
</dbReference>
<dbReference type="EMBL" id="LGKO01000002">
    <property type="protein sequence ID" value="KPL84308.1"/>
    <property type="molecule type" value="Genomic_DNA"/>
</dbReference>
<dbReference type="PANTHER" id="PTHR12558:SF13">
    <property type="entry name" value="CELL DIVISION CYCLE PROTEIN 27 HOMOLOG"/>
    <property type="match status" value="1"/>
</dbReference>
<proteinExistence type="predicted"/>
<dbReference type="SMART" id="SM00028">
    <property type="entry name" value="TPR"/>
    <property type="match status" value="7"/>
</dbReference>
<dbReference type="OrthoDB" id="151448at2"/>
<dbReference type="PANTHER" id="PTHR12558">
    <property type="entry name" value="CELL DIVISION CYCLE 16,23,27"/>
    <property type="match status" value="1"/>
</dbReference>
<feature type="repeat" description="TPR" evidence="1">
    <location>
        <begin position="125"/>
        <end position="158"/>
    </location>
</feature>
<comment type="caution">
    <text evidence="3">The sequence shown here is derived from an EMBL/GenBank/DDBJ whole genome shotgun (WGS) entry which is preliminary data.</text>
</comment>
<protein>
    <submittedName>
        <fullName evidence="3">Uncharacterized protein</fullName>
    </submittedName>
</protein>
<dbReference type="Pfam" id="PF14559">
    <property type="entry name" value="TPR_19"/>
    <property type="match status" value="1"/>
</dbReference>
<evidence type="ECO:0000313" key="3">
    <source>
        <dbReference type="EMBL" id="KPL84308.1"/>
    </source>
</evidence>
<dbReference type="InterPro" id="IPR011990">
    <property type="entry name" value="TPR-like_helical_dom_sf"/>
</dbReference>
<keyword evidence="4" id="KW-1185">Reference proteome</keyword>
<feature type="repeat" description="TPR" evidence="1">
    <location>
        <begin position="57"/>
        <end position="90"/>
    </location>
</feature>
<organism evidence="3 4">
    <name type="scientific">Thermanaerothrix daxensis</name>
    <dbReference type="NCBI Taxonomy" id="869279"/>
    <lineage>
        <taxon>Bacteria</taxon>
        <taxon>Bacillati</taxon>
        <taxon>Chloroflexota</taxon>
        <taxon>Anaerolineae</taxon>
        <taxon>Anaerolineales</taxon>
        <taxon>Anaerolineaceae</taxon>
        <taxon>Thermanaerothrix</taxon>
    </lineage>
</organism>
<keyword evidence="1" id="KW-0802">TPR repeat</keyword>
<keyword evidence="2" id="KW-0812">Transmembrane</keyword>
<keyword evidence="2" id="KW-1133">Transmembrane helix</keyword>